<dbReference type="AlphaFoldDB" id="A0A371EBD5"/>
<feature type="compositionally biased region" description="Basic residues" evidence="1">
    <location>
        <begin position="30"/>
        <end position="40"/>
    </location>
</feature>
<dbReference type="SUPFAM" id="SSF56672">
    <property type="entry name" value="DNA/RNA polymerases"/>
    <property type="match status" value="1"/>
</dbReference>
<reference evidence="3" key="1">
    <citation type="submission" date="2018-05" db="EMBL/GenBank/DDBJ databases">
        <title>Draft genome of Mucuna pruriens seed.</title>
        <authorList>
            <person name="Nnadi N.E."/>
            <person name="Vos R."/>
            <person name="Hasami M.H."/>
            <person name="Devisetty U.K."/>
            <person name="Aguiy J.C."/>
        </authorList>
    </citation>
    <scope>NUCLEOTIDE SEQUENCE [LARGE SCALE GENOMIC DNA]</scope>
    <source>
        <strain evidence="3">JCA_2017</strain>
    </source>
</reference>
<evidence type="ECO:0000256" key="1">
    <source>
        <dbReference type="SAM" id="MobiDB-lite"/>
    </source>
</evidence>
<feature type="region of interest" description="Disordered" evidence="1">
    <location>
        <begin position="30"/>
        <end position="51"/>
    </location>
</feature>
<dbReference type="Pfam" id="PF17919">
    <property type="entry name" value="RT_RNaseH_2"/>
    <property type="match status" value="1"/>
</dbReference>
<keyword evidence="4" id="KW-1185">Reference proteome</keyword>
<evidence type="ECO:0000313" key="4">
    <source>
        <dbReference type="Proteomes" id="UP000257109"/>
    </source>
</evidence>
<proteinExistence type="predicted"/>
<dbReference type="OrthoDB" id="101614at2759"/>
<evidence type="ECO:0000259" key="2">
    <source>
        <dbReference type="Pfam" id="PF17919"/>
    </source>
</evidence>
<sequence>MTFTTLWGIFCYKVIPFGLKNFSATYQRAMRHRSRPKQSKSHQGNVDSENRIEDLRFPRTGKLYSPLHLSTDSHVQSDIQAPPKKTMLEWDLACQEAFEKIKQYLENPHVLVPVVLGKPLILYLMVLEESIGCVLGQQDATGRKEQAIYYLSQKFTNCEKKYQC</sequence>
<evidence type="ECO:0000313" key="3">
    <source>
        <dbReference type="EMBL" id="RDX63351.1"/>
    </source>
</evidence>
<dbReference type="Proteomes" id="UP000257109">
    <property type="component" value="Unassembled WGS sequence"/>
</dbReference>
<feature type="non-terminal residue" evidence="3">
    <location>
        <position position="1"/>
    </location>
</feature>
<protein>
    <recommendedName>
        <fullName evidence="2">Reverse transcriptase/retrotransposon-derived protein RNase H-like domain-containing protein</fullName>
    </recommendedName>
</protein>
<organism evidence="3 4">
    <name type="scientific">Mucuna pruriens</name>
    <name type="common">Velvet bean</name>
    <name type="synonym">Dolichos pruriens</name>
    <dbReference type="NCBI Taxonomy" id="157652"/>
    <lineage>
        <taxon>Eukaryota</taxon>
        <taxon>Viridiplantae</taxon>
        <taxon>Streptophyta</taxon>
        <taxon>Embryophyta</taxon>
        <taxon>Tracheophyta</taxon>
        <taxon>Spermatophyta</taxon>
        <taxon>Magnoliopsida</taxon>
        <taxon>eudicotyledons</taxon>
        <taxon>Gunneridae</taxon>
        <taxon>Pentapetalae</taxon>
        <taxon>rosids</taxon>
        <taxon>fabids</taxon>
        <taxon>Fabales</taxon>
        <taxon>Fabaceae</taxon>
        <taxon>Papilionoideae</taxon>
        <taxon>50 kb inversion clade</taxon>
        <taxon>NPAAA clade</taxon>
        <taxon>indigoferoid/millettioid clade</taxon>
        <taxon>Phaseoleae</taxon>
        <taxon>Mucuna</taxon>
    </lineage>
</organism>
<dbReference type="PANTHER" id="PTHR48475">
    <property type="entry name" value="RIBONUCLEASE H"/>
    <property type="match status" value="1"/>
</dbReference>
<dbReference type="EMBL" id="QJKJ01014949">
    <property type="protein sequence ID" value="RDX63351.1"/>
    <property type="molecule type" value="Genomic_DNA"/>
</dbReference>
<dbReference type="InterPro" id="IPR041577">
    <property type="entry name" value="RT_RNaseH_2"/>
</dbReference>
<dbReference type="InterPro" id="IPR043502">
    <property type="entry name" value="DNA/RNA_pol_sf"/>
</dbReference>
<gene>
    <name evidence="3" type="ORF">CR513_58224</name>
</gene>
<name>A0A371EBD5_MUCPR</name>
<dbReference type="PANTHER" id="PTHR48475:SF1">
    <property type="entry name" value="RNASE H TYPE-1 DOMAIN-CONTAINING PROTEIN"/>
    <property type="match status" value="1"/>
</dbReference>
<comment type="caution">
    <text evidence="3">The sequence shown here is derived from an EMBL/GenBank/DDBJ whole genome shotgun (WGS) entry which is preliminary data.</text>
</comment>
<accession>A0A371EBD5</accession>
<feature type="domain" description="Reverse transcriptase/retrotransposon-derived protein RNase H-like" evidence="2">
    <location>
        <begin position="90"/>
        <end position="163"/>
    </location>
</feature>